<organism evidence="1 2">
    <name type="scientific">Endozoicomonas numazuensis</name>
    <dbReference type="NCBI Taxonomy" id="1137799"/>
    <lineage>
        <taxon>Bacteria</taxon>
        <taxon>Pseudomonadati</taxon>
        <taxon>Pseudomonadota</taxon>
        <taxon>Gammaproteobacteria</taxon>
        <taxon>Oceanospirillales</taxon>
        <taxon>Endozoicomonadaceae</taxon>
        <taxon>Endozoicomonas</taxon>
    </lineage>
</organism>
<name>A0A081NFA8_9GAMM</name>
<keyword evidence="2" id="KW-1185">Reference proteome</keyword>
<dbReference type="Proteomes" id="UP000028073">
    <property type="component" value="Unassembled WGS sequence"/>
</dbReference>
<sequence>MIYRIHPEVKQFQRFTLDADEVEDKLGEDCLIYMDSQPTQYKQLWQPIHIEFYRSVSSKTDNPVPDISCDQLGKLYLSQKAYNQLFTLLQDHGEFLPVEHEDGTKAYLFNPLVLAEDLQAIDQEKTCFNEWDELEKIAFIQAALKETPIFRTEVDCFQGIYCQESFKQVIENNELRGILFSTDLSNRPLE</sequence>
<evidence type="ECO:0000313" key="2">
    <source>
        <dbReference type="Proteomes" id="UP000028073"/>
    </source>
</evidence>
<comment type="caution">
    <text evidence="1">The sequence shown here is derived from an EMBL/GenBank/DDBJ whole genome shotgun (WGS) entry which is preliminary data.</text>
</comment>
<protein>
    <submittedName>
        <fullName evidence="1">Uncharacterized protein</fullName>
    </submittedName>
</protein>
<accession>A0A081NFA8</accession>
<gene>
    <name evidence="1" type="ORF">GZ78_14775</name>
</gene>
<dbReference type="EMBL" id="JOKH01000003">
    <property type="protein sequence ID" value="KEQ17131.1"/>
    <property type="molecule type" value="Genomic_DNA"/>
</dbReference>
<evidence type="ECO:0000313" key="1">
    <source>
        <dbReference type="EMBL" id="KEQ17131.1"/>
    </source>
</evidence>
<dbReference type="RefSeq" id="WP_034837028.1">
    <property type="nucleotide sequence ID" value="NZ_JOKH01000003.1"/>
</dbReference>
<dbReference type="OrthoDB" id="6193903at2"/>
<dbReference type="AlphaFoldDB" id="A0A081NFA8"/>
<proteinExistence type="predicted"/>
<reference evidence="1 2" key="1">
    <citation type="submission" date="2014-06" db="EMBL/GenBank/DDBJ databases">
        <title>Whole Genome Sequences of Three Symbiotic Endozoicomonas Bacteria.</title>
        <authorList>
            <person name="Neave M.J."/>
            <person name="Apprill A."/>
            <person name="Voolstra C.R."/>
        </authorList>
    </citation>
    <scope>NUCLEOTIDE SEQUENCE [LARGE SCALE GENOMIC DNA]</scope>
    <source>
        <strain evidence="1 2">DSM 25634</strain>
    </source>
</reference>
<dbReference type="eggNOG" id="ENOG50331RC">
    <property type="taxonomic scope" value="Bacteria"/>
</dbReference>